<dbReference type="OrthoDB" id="85226at2"/>
<dbReference type="Proteomes" id="UP000037558">
    <property type="component" value="Unassembled WGS sequence"/>
</dbReference>
<dbReference type="GO" id="GO:0016020">
    <property type="term" value="C:membrane"/>
    <property type="evidence" value="ECO:0007669"/>
    <property type="project" value="InterPro"/>
</dbReference>
<dbReference type="PATRIC" id="fig|284581.3.peg.3340"/>
<evidence type="ECO:0000313" key="9">
    <source>
        <dbReference type="Proteomes" id="UP000037558"/>
    </source>
</evidence>
<evidence type="ECO:0000256" key="3">
    <source>
        <dbReference type="ARBA" id="ARBA00023054"/>
    </source>
</evidence>
<feature type="domain" description="YknX-like beta-barrel" evidence="7">
    <location>
        <begin position="231"/>
        <end position="305"/>
    </location>
</feature>
<dbReference type="InterPro" id="IPR006143">
    <property type="entry name" value="RND_pump_MFP"/>
</dbReference>
<evidence type="ECO:0000256" key="4">
    <source>
        <dbReference type="SAM" id="Coils"/>
    </source>
</evidence>
<dbReference type="Gene3D" id="2.40.30.170">
    <property type="match status" value="1"/>
</dbReference>
<dbReference type="GO" id="GO:0030313">
    <property type="term" value="C:cell envelope"/>
    <property type="evidence" value="ECO:0007669"/>
    <property type="project" value="UniProtKB-SubCell"/>
</dbReference>
<dbReference type="RefSeq" id="WP_053403670.1">
    <property type="nucleotide sequence ID" value="NZ_LILC01000037.1"/>
</dbReference>
<dbReference type="Pfam" id="PF25984">
    <property type="entry name" value="BSH_YknX"/>
    <property type="match status" value="1"/>
</dbReference>
<dbReference type="SUPFAM" id="SSF111369">
    <property type="entry name" value="HlyD-like secretion proteins"/>
    <property type="match status" value="1"/>
</dbReference>
<feature type="coiled-coil region" evidence="4">
    <location>
        <begin position="119"/>
        <end position="179"/>
    </location>
</feature>
<comment type="caution">
    <text evidence="8">The sequence shown here is derived from an EMBL/GenBank/DDBJ whole genome shotgun (WGS) entry which is preliminary data.</text>
</comment>
<sequence length="381" mass="42432">MEVQREQASAEKRSKKTNVIVTIVVALFVVAAVGGVIAANVMNDKLKWVTIAKPAPDKLNTVKGEIVPSDAQTIYQDSSKGRIQQVFVNEGQVVQKGAQLFQYEQSNIDLQLAKKAVDQKVAEANRDEAQKIIDSLTEQVNRLEADSDKKPGLERTISQQEANKQLADLQLEKIKLDQDQLNKKKQDSIVYSTMDGVVGNIDADRAQYTYTAPGSDKEDAPVMTIYSNSTYQMEGTITEKQKSEMAVNQEVRIKADVVSNQSWKGHILSVSDYPTHQGKKVVYAFKAQLDDSEKLYPGYHVTAKVDLPSQMEITIPRSSVMKKGKTTYVYVAKKGKVQKQEVSVESKDKETYTVLTGLEHGDRYLTNPSSDVHPGMKIKKD</sequence>
<evidence type="ECO:0000313" key="8">
    <source>
        <dbReference type="EMBL" id="KOO37236.1"/>
    </source>
</evidence>
<dbReference type="InterPro" id="IPR058637">
    <property type="entry name" value="YknX-like_C"/>
</dbReference>
<evidence type="ECO:0000256" key="2">
    <source>
        <dbReference type="ARBA" id="ARBA00009477"/>
    </source>
</evidence>
<feature type="domain" description="YknX-like C-terminal permuted SH3-like" evidence="6">
    <location>
        <begin position="313"/>
        <end position="379"/>
    </location>
</feature>
<evidence type="ECO:0000259" key="5">
    <source>
        <dbReference type="Pfam" id="PF25984"/>
    </source>
</evidence>
<evidence type="ECO:0000259" key="6">
    <source>
        <dbReference type="Pfam" id="PF25989"/>
    </source>
</evidence>
<dbReference type="Pfam" id="PF25989">
    <property type="entry name" value="YknX_C"/>
    <property type="match status" value="1"/>
</dbReference>
<comment type="similarity">
    <text evidence="2">Belongs to the membrane fusion protein (MFP) (TC 8.A.1) family.</text>
</comment>
<feature type="domain" description="YknX-like barrel-sandwich hybrid" evidence="5">
    <location>
        <begin position="72"/>
        <end position="209"/>
    </location>
</feature>
<reference evidence="9" key="1">
    <citation type="submission" date="2015-08" db="EMBL/GenBank/DDBJ databases">
        <title>Fjat-14210 dsm16467.</title>
        <authorList>
            <person name="Liu B."/>
            <person name="Wang J."/>
            <person name="Zhu Y."/>
            <person name="Liu G."/>
            <person name="Chen Q."/>
            <person name="Chen Z."/>
            <person name="Lan J."/>
            <person name="Che J."/>
            <person name="Ge C."/>
            <person name="Shi H."/>
            <person name="Pan Z."/>
            <person name="Liu X."/>
        </authorList>
    </citation>
    <scope>NUCLEOTIDE SEQUENCE [LARGE SCALE GENOMIC DNA]</scope>
    <source>
        <strain evidence="9">DSM 16467</strain>
    </source>
</reference>
<dbReference type="InterPro" id="IPR050465">
    <property type="entry name" value="UPF0194_transport"/>
</dbReference>
<dbReference type="Pfam" id="PF25990">
    <property type="entry name" value="Beta-barrel_YknX"/>
    <property type="match status" value="1"/>
</dbReference>
<dbReference type="GO" id="GO:0022857">
    <property type="term" value="F:transmembrane transporter activity"/>
    <property type="evidence" value="ECO:0007669"/>
    <property type="project" value="InterPro"/>
</dbReference>
<dbReference type="EMBL" id="LILC01000037">
    <property type="protein sequence ID" value="KOO37236.1"/>
    <property type="molecule type" value="Genomic_DNA"/>
</dbReference>
<dbReference type="Gene3D" id="2.40.50.100">
    <property type="match status" value="1"/>
</dbReference>
<gene>
    <name evidence="8" type="ORF">AMD01_22435</name>
</gene>
<dbReference type="InterPro" id="IPR058636">
    <property type="entry name" value="Beta-barrel_YknX"/>
</dbReference>
<dbReference type="PANTHER" id="PTHR32347:SF14">
    <property type="entry name" value="EFFLUX SYSTEM COMPONENT YKNX-RELATED"/>
    <property type="match status" value="1"/>
</dbReference>
<proteinExistence type="inferred from homology"/>
<dbReference type="InterPro" id="IPR058639">
    <property type="entry name" value="BSH_YknX-like"/>
</dbReference>
<dbReference type="NCBIfam" id="TIGR01730">
    <property type="entry name" value="RND_mfp"/>
    <property type="match status" value="1"/>
</dbReference>
<dbReference type="Gene3D" id="2.40.420.20">
    <property type="match status" value="1"/>
</dbReference>
<comment type="subcellular location">
    <subcellularLocation>
        <location evidence="1">Cell envelope</location>
    </subcellularLocation>
</comment>
<name>A0A0M0KEG1_9BACI</name>
<dbReference type="STRING" id="284581.AMD01_22435"/>
<organism evidence="8 9">
    <name type="scientific">Priestia koreensis</name>
    <dbReference type="NCBI Taxonomy" id="284581"/>
    <lineage>
        <taxon>Bacteria</taxon>
        <taxon>Bacillati</taxon>
        <taxon>Bacillota</taxon>
        <taxon>Bacilli</taxon>
        <taxon>Bacillales</taxon>
        <taxon>Bacillaceae</taxon>
        <taxon>Priestia</taxon>
    </lineage>
</organism>
<keyword evidence="3 4" id="KW-0175">Coiled coil</keyword>
<protein>
    <submittedName>
        <fullName evidence="8">Uncharacterized protein</fullName>
    </submittedName>
</protein>
<evidence type="ECO:0000256" key="1">
    <source>
        <dbReference type="ARBA" id="ARBA00004196"/>
    </source>
</evidence>
<dbReference type="PANTHER" id="PTHR32347">
    <property type="entry name" value="EFFLUX SYSTEM COMPONENT YKNX-RELATED"/>
    <property type="match status" value="1"/>
</dbReference>
<keyword evidence="9" id="KW-1185">Reference proteome</keyword>
<dbReference type="AlphaFoldDB" id="A0A0M0KEG1"/>
<accession>A0A0M0KEG1</accession>
<evidence type="ECO:0000259" key="7">
    <source>
        <dbReference type="Pfam" id="PF25990"/>
    </source>
</evidence>